<feature type="transmembrane region" description="Helical" evidence="1">
    <location>
        <begin position="14"/>
        <end position="34"/>
    </location>
</feature>
<keyword evidence="3" id="KW-1185">Reference proteome</keyword>
<dbReference type="Proteomes" id="UP001183629">
    <property type="component" value="Unassembled WGS sequence"/>
</dbReference>
<dbReference type="EMBL" id="JAVDYC010000001">
    <property type="protein sequence ID" value="MDR7320512.1"/>
    <property type="molecule type" value="Genomic_DNA"/>
</dbReference>
<dbReference type="AlphaFoldDB" id="A0AAE3ZID8"/>
<dbReference type="InterPro" id="IPR045728">
    <property type="entry name" value="DUF6082"/>
</dbReference>
<accession>A0AAE3ZID8</accession>
<keyword evidence="1" id="KW-0472">Membrane</keyword>
<keyword evidence="1" id="KW-1133">Transmembrane helix</keyword>
<evidence type="ECO:0000313" key="2">
    <source>
        <dbReference type="EMBL" id="MDR7320512.1"/>
    </source>
</evidence>
<proteinExistence type="predicted"/>
<organism evidence="2 3">
    <name type="scientific">Catenuloplanes niger</name>
    <dbReference type="NCBI Taxonomy" id="587534"/>
    <lineage>
        <taxon>Bacteria</taxon>
        <taxon>Bacillati</taxon>
        <taxon>Actinomycetota</taxon>
        <taxon>Actinomycetes</taxon>
        <taxon>Micromonosporales</taxon>
        <taxon>Micromonosporaceae</taxon>
        <taxon>Catenuloplanes</taxon>
    </lineage>
</organism>
<comment type="caution">
    <text evidence="2">The sequence shown here is derived from an EMBL/GenBank/DDBJ whole genome shotgun (WGS) entry which is preliminary data.</text>
</comment>
<gene>
    <name evidence="2" type="ORF">J2S44_000762</name>
</gene>
<evidence type="ECO:0000313" key="3">
    <source>
        <dbReference type="Proteomes" id="UP001183629"/>
    </source>
</evidence>
<evidence type="ECO:0000256" key="1">
    <source>
        <dbReference type="SAM" id="Phobius"/>
    </source>
</evidence>
<dbReference type="RefSeq" id="WP_310409042.1">
    <property type="nucleotide sequence ID" value="NZ_JAVDYC010000001.1"/>
</dbReference>
<dbReference type="Pfam" id="PF19560">
    <property type="entry name" value="DUF6082"/>
    <property type="match status" value="1"/>
</dbReference>
<protein>
    <submittedName>
        <fullName evidence="2">Uncharacterized protein</fullName>
    </submittedName>
</protein>
<sequence length="234" mass="26384">MVVSYADWKTLSDIGQAFGTLSALISALALLGVARSLGLEKRQTRVAELDLVRGMRLELLLFALQNPRLLPLWGYPTSLSENAMIDRAYVSSIFVYYDVALASGYLEELELRGAFSRLFERDDCRDFWREARVVYVEGRSADSRRFAAIADEYFFLADETAWLDSLVVDDRRPAAHVEPVRQLDSTPDRRADSRLAASLLCLQLLSRLVWCSAGFAVNVRHSSGGRRNASMPRR</sequence>
<name>A0AAE3ZID8_9ACTN</name>
<reference evidence="2 3" key="1">
    <citation type="submission" date="2023-07" db="EMBL/GenBank/DDBJ databases">
        <title>Sequencing the genomes of 1000 actinobacteria strains.</title>
        <authorList>
            <person name="Klenk H.-P."/>
        </authorList>
    </citation>
    <scope>NUCLEOTIDE SEQUENCE [LARGE SCALE GENOMIC DNA]</scope>
    <source>
        <strain evidence="2 3">DSM 44711</strain>
    </source>
</reference>
<keyword evidence="1" id="KW-0812">Transmembrane</keyword>